<evidence type="ECO:0000313" key="2">
    <source>
        <dbReference type="EMBL" id="CEO59626.1"/>
    </source>
</evidence>
<accession>A0A0F7VFT1</accession>
<feature type="compositionally biased region" description="Low complexity" evidence="1">
    <location>
        <begin position="454"/>
        <end position="464"/>
    </location>
</feature>
<dbReference type="STRING" id="104259.A0A0F7VFT1"/>
<keyword evidence="3" id="KW-1185">Reference proteome</keyword>
<feature type="compositionally biased region" description="Acidic residues" evidence="1">
    <location>
        <begin position="393"/>
        <end position="403"/>
    </location>
</feature>
<dbReference type="OrthoDB" id="4368596at2759"/>
<organism evidence="2 3">
    <name type="scientific">Penicillium brasilianum</name>
    <dbReference type="NCBI Taxonomy" id="104259"/>
    <lineage>
        <taxon>Eukaryota</taxon>
        <taxon>Fungi</taxon>
        <taxon>Dikarya</taxon>
        <taxon>Ascomycota</taxon>
        <taxon>Pezizomycotina</taxon>
        <taxon>Eurotiomycetes</taxon>
        <taxon>Eurotiomycetidae</taxon>
        <taxon>Eurotiales</taxon>
        <taxon>Aspergillaceae</taxon>
        <taxon>Penicillium</taxon>
    </lineage>
</organism>
<feature type="region of interest" description="Disordered" evidence="1">
    <location>
        <begin position="198"/>
        <end position="564"/>
    </location>
</feature>
<dbReference type="EMBL" id="CDHK01000003">
    <property type="protein sequence ID" value="CEO59626.1"/>
    <property type="molecule type" value="Genomic_DNA"/>
</dbReference>
<feature type="compositionally biased region" description="Polar residues" evidence="1">
    <location>
        <begin position="286"/>
        <end position="299"/>
    </location>
</feature>
<evidence type="ECO:0000256" key="1">
    <source>
        <dbReference type="SAM" id="MobiDB-lite"/>
    </source>
</evidence>
<dbReference type="AlphaFoldDB" id="A0A0F7VFT1"/>
<feature type="region of interest" description="Disordered" evidence="1">
    <location>
        <begin position="98"/>
        <end position="146"/>
    </location>
</feature>
<feature type="compositionally biased region" description="Acidic residues" evidence="1">
    <location>
        <begin position="533"/>
        <end position="544"/>
    </location>
</feature>
<evidence type="ECO:0000313" key="3">
    <source>
        <dbReference type="Proteomes" id="UP000042958"/>
    </source>
</evidence>
<feature type="compositionally biased region" description="Low complexity" evidence="1">
    <location>
        <begin position="523"/>
        <end position="532"/>
    </location>
</feature>
<gene>
    <name evidence="2" type="ORF">PMG11_04295</name>
</gene>
<sequence>MLQIKLILNSTRDGEPNNGPPLSEDKILRALSFFCKVQSSLSRDEIISLYERVGTITKCLLHFDVEDDASPLQPLAARLCDPDTNASSFPSQFIDPSLITLDKGPRDHPKTTSFTSPDLDRPHLPTQSGARELLSEPSSSPFDEGVRGHCTSGACNKDKPPPFENANVIPTTHGSVGHDENDFDSVFREIDEMDASGHSLNVRPGYRGCTTDPESSTCPPGGETGEEIARVDSDGDDPMTSQPRTQISDSNRDERICHDISVGNIQERSHEMATAGSEEYSHRASPDNTTCENQEQSAEASVVTPGPGTAISYSTPDSKTPNTPMPASKRVKRFEEVTSGRSFLPSPSQTPGPASGSADRTPNSCESGRLSALQPTVEDAPDGTELGDTGNEFPDDDGFEDSEIQSVLKEAHKFLQATSSTPEMTFEAPEGAIKASSRNIDVTPENGLDPTRGSPSSASILSSSINFDEAHPVASHEDVGNSDDDYSNSRKRKLDVASLEEHAGSTPSTMSSLSDALSDDAGSESAASSSPPAEEDEDENDMDSQDLPRSESRQASTVSEQSTEELDEIMAYEPDIPGSVFSKLTGQQAGEVRRIGDHLLLRNLACFLGTYSRAWKAAGFWSASSWTTTQPSSIVLRPNRAGLMTYLVGLHNDNAIHDVKVRIARVSLFLFFEREIECERRRGTEETALKRNAVSNLCNSSGLGPVEKRKLHKSFHNEKKIGEYWWWCVHFFGPSFLVRCSKEAGKKINNGSRFPLDAMIAYVLHENPLPVKPYPALDEAVIRLLISGDFPEEFSRQDVQMWEQSTATGSLASPAWRPFSAEAVTREALANLEKWATNPDNRLLTF</sequence>
<feature type="compositionally biased region" description="Basic and acidic residues" evidence="1">
    <location>
        <begin position="468"/>
        <end position="479"/>
    </location>
</feature>
<proteinExistence type="predicted"/>
<protein>
    <submittedName>
        <fullName evidence="2">Uncharacterized protein</fullName>
    </submittedName>
</protein>
<dbReference type="Proteomes" id="UP000042958">
    <property type="component" value="Unassembled WGS sequence"/>
</dbReference>
<feature type="compositionally biased region" description="Polar residues" evidence="1">
    <location>
        <begin position="339"/>
        <end position="366"/>
    </location>
</feature>
<name>A0A0F7VFT1_PENBI</name>
<feature type="compositionally biased region" description="Polar residues" evidence="1">
    <location>
        <begin position="311"/>
        <end position="322"/>
    </location>
</feature>
<feature type="compositionally biased region" description="Polar residues" evidence="1">
    <location>
        <begin position="239"/>
        <end position="249"/>
    </location>
</feature>
<reference evidence="3" key="1">
    <citation type="journal article" date="2015" name="Genome Announc.">
        <title>Draft genome sequence of the fungus Penicillium brasilianum MG11.</title>
        <authorList>
            <person name="Horn F."/>
            <person name="Linde J."/>
            <person name="Mattern D.J."/>
            <person name="Walther G."/>
            <person name="Guthke R."/>
            <person name="Brakhage A.A."/>
            <person name="Valiante V."/>
        </authorList>
    </citation>
    <scope>NUCLEOTIDE SEQUENCE [LARGE SCALE GENOMIC DNA]</scope>
    <source>
        <strain evidence="3">MG11</strain>
    </source>
</reference>